<reference evidence="1" key="1">
    <citation type="submission" date="2019-02" db="EMBL/GenBank/DDBJ databases">
        <authorList>
            <person name="Gruber-Vodicka R. H."/>
            <person name="Seah K. B. B."/>
        </authorList>
    </citation>
    <scope>NUCLEOTIDE SEQUENCE</scope>
    <source>
        <strain evidence="1">BECK_M7</strain>
    </source>
</reference>
<name>A0A450U4S8_9GAMM</name>
<dbReference type="EMBL" id="CAADFF010000001">
    <property type="protein sequence ID" value="VFJ85988.1"/>
    <property type="molecule type" value="Genomic_DNA"/>
</dbReference>
<dbReference type="AlphaFoldDB" id="A0A450U4S8"/>
<accession>A0A450U4S8</accession>
<evidence type="ECO:0008006" key="2">
    <source>
        <dbReference type="Google" id="ProtNLM"/>
    </source>
</evidence>
<dbReference type="InterPro" id="IPR025455">
    <property type="entry name" value="DUF4276"/>
</dbReference>
<proteinExistence type="predicted"/>
<gene>
    <name evidence="1" type="ORF">BECKLFY1418B_GA0070995_100129</name>
</gene>
<sequence>MRFEILVEDQSGKEMLKILLPKILGAGHEWRIFAYKGLGRIPMDLGGKPDPRKRLLLNDLPMRLRGYGKAFRESGEAAAVIVVCDLDRRDRDGFLAELGNVSKACDPAPETRFCLAIEEGEAWLLGDTEAILSAYPKAKKHVLARYKKDSICGTWERLADAIHPGGSKALKAKGPSTIGEEKSRWAKEIAPRMDPDRNRFPSFAHFRDQLRALAPNTGAPS</sequence>
<protein>
    <recommendedName>
        <fullName evidence="2">DUF4276 family protein</fullName>
    </recommendedName>
</protein>
<evidence type="ECO:0000313" key="1">
    <source>
        <dbReference type="EMBL" id="VFJ85988.1"/>
    </source>
</evidence>
<organism evidence="1">
    <name type="scientific">Candidatus Kentrum sp. LFY</name>
    <dbReference type="NCBI Taxonomy" id="2126342"/>
    <lineage>
        <taxon>Bacteria</taxon>
        <taxon>Pseudomonadati</taxon>
        <taxon>Pseudomonadota</taxon>
        <taxon>Gammaproteobacteria</taxon>
        <taxon>Candidatus Kentrum</taxon>
    </lineage>
</organism>
<dbReference type="Pfam" id="PF14103">
    <property type="entry name" value="DUF4276"/>
    <property type="match status" value="1"/>
</dbReference>